<dbReference type="Proteomes" id="UP000729290">
    <property type="component" value="Unassembled WGS sequence"/>
</dbReference>
<proteinExistence type="predicted"/>
<accession>A0ABS2GBK0</accession>
<name>A0ABS2GBK0_9FIRM</name>
<evidence type="ECO:0000313" key="2">
    <source>
        <dbReference type="Proteomes" id="UP000729290"/>
    </source>
</evidence>
<comment type="caution">
    <text evidence="1">The sequence shown here is derived from an EMBL/GenBank/DDBJ whole genome shotgun (WGS) entry which is preliminary data.</text>
</comment>
<evidence type="ECO:0000313" key="1">
    <source>
        <dbReference type="EMBL" id="MBM6878415.1"/>
    </source>
</evidence>
<keyword evidence="2" id="KW-1185">Reference proteome</keyword>
<gene>
    <name evidence="1" type="ORF">H9X83_09655</name>
</gene>
<protein>
    <submittedName>
        <fullName evidence="1">Uncharacterized protein</fullName>
    </submittedName>
</protein>
<reference evidence="1 2" key="1">
    <citation type="journal article" date="2021" name="Sci. Rep.">
        <title>The distribution of antibiotic resistance genes in chicken gut microbiota commensals.</title>
        <authorList>
            <person name="Juricova H."/>
            <person name="Matiasovicova J."/>
            <person name="Kubasova T."/>
            <person name="Cejkova D."/>
            <person name="Rychlik I."/>
        </authorList>
    </citation>
    <scope>NUCLEOTIDE SEQUENCE [LARGE SCALE GENOMIC DNA]</scope>
    <source>
        <strain evidence="1 2">An431b</strain>
    </source>
</reference>
<organism evidence="1 2">
    <name type="scientific">Anaerotignum lactatifermentans</name>
    <dbReference type="NCBI Taxonomy" id="160404"/>
    <lineage>
        <taxon>Bacteria</taxon>
        <taxon>Bacillati</taxon>
        <taxon>Bacillota</taxon>
        <taxon>Clostridia</taxon>
        <taxon>Lachnospirales</taxon>
        <taxon>Anaerotignaceae</taxon>
        <taxon>Anaerotignum</taxon>
    </lineage>
</organism>
<sequence length="142" mass="15964">MEENTVARLTRNLQNTDTLSREFQHLQSALRQMVEEDYLQKIRAAAREEQAVTVEHPSREITLLRALSAFADDRGRQQLDQACRGLVFLQTMTRIQQGVQRSEAGLLETRSSGGTPAFSPARASGLFMGLSLLSEFLSEQPR</sequence>
<dbReference type="EMBL" id="JACSNV010000013">
    <property type="protein sequence ID" value="MBM6878415.1"/>
    <property type="molecule type" value="Genomic_DNA"/>
</dbReference>
<dbReference type="RefSeq" id="WP_205134165.1">
    <property type="nucleotide sequence ID" value="NZ_JACSNT010000013.1"/>
</dbReference>